<dbReference type="GO" id="GO:0071949">
    <property type="term" value="F:FAD binding"/>
    <property type="evidence" value="ECO:0007669"/>
    <property type="project" value="InterPro"/>
</dbReference>
<sequence length="676" mass="75174">MAEQVMKRKLRVVIVGNIAPQVGASIGVLPNGARILDQLGVFDDVNAQVQALERAFVWTEHGDCITSNDTPKIMHSRSLGQEQERVHLNKKVARIEHLPAKVLVHCADGSTFEGDLVVGADGVRSTVRTEMWKHMESRCMVDQVRQERNLMASEYCCVFGILNPTPGLVAGDSHRAFVKDFSFLTIVGKNGGVFWFFFTQMKQRYETSNIPRFSSKGLENHVTAYIKKSITSGVRFADAYENVVTKTFFHGRSVCIGDSIHKMTPNLGQGGNNAIESAALLVNYLTELNRPSSGANISLEEIENCLANWEASRQPRARNMCAAANELTRLEAFATSKHTLIGRYLLPYLHDYLMDSTSTLIVGAEESDSEPLPLASTQYSMPYIPHYDRVNESTWRRIISTTPVVGCYALGRPSNPIRFLGDLFRPMSLCFLPANSGTDLLLGSCRRVHSSTELAFPVALGILMRLRGIGKFGPVYYLAEYLRTPLSKFLLGINYNLDLINVKTFLPAMVVGYYLPTIAQFVAPLLRQRHTYNECTLAIIPSDCTTDPSFSSTFNEELVSAAVGKDNQEQVNRRKHNMFYVHCAYMSFALISGLTFLHARATKHEVPFFRLFIPNQIGLVWLLLRFRELKQYGVPVSWWKIAGGLAGATMTVGPGAAVALGWGWTEELLAGTSSSL</sequence>
<accession>A0A5N5XKQ8</accession>
<name>A0A5N5XKQ8_9EURO</name>
<keyword evidence="8" id="KW-1185">Reference proteome</keyword>
<feature type="transmembrane region" description="Helical" evidence="5">
    <location>
        <begin position="607"/>
        <end position="626"/>
    </location>
</feature>
<keyword evidence="3" id="KW-0274">FAD</keyword>
<dbReference type="InterPro" id="IPR002938">
    <property type="entry name" value="FAD-bd"/>
</dbReference>
<dbReference type="Proteomes" id="UP000326565">
    <property type="component" value="Unassembled WGS sequence"/>
</dbReference>
<dbReference type="PANTHER" id="PTHR47356">
    <property type="entry name" value="FAD-DEPENDENT MONOOXYGENASE ASQG-RELATED"/>
    <property type="match status" value="1"/>
</dbReference>
<keyword evidence="5" id="KW-1133">Transmembrane helix</keyword>
<dbReference type="GO" id="GO:0004497">
    <property type="term" value="F:monooxygenase activity"/>
    <property type="evidence" value="ECO:0007669"/>
    <property type="project" value="InterPro"/>
</dbReference>
<protein>
    <recommendedName>
        <fullName evidence="6">FAD-binding domain-containing protein</fullName>
    </recommendedName>
</protein>
<reference evidence="7 8" key="1">
    <citation type="submission" date="2019-04" db="EMBL/GenBank/DDBJ databases">
        <title>Friends and foes A comparative genomics study of 23 Aspergillus species from section Flavi.</title>
        <authorList>
            <consortium name="DOE Joint Genome Institute"/>
            <person name="Kjaerbolling I."/>
            <person name="Vesth T."/>
            <person name="Frisvad J.C."/>
            <person name="Nybo J.L."/>
            <person name="Theobald S."/>
            <person name="Kildgaard S."/>
            <person name="Isbrandt T."/>
            <person name="Kuo A."/>
            <person name="Sato A."/>
            <person name="Lyhne E.K."/>
            <person name="Kogle M.E."/>
            <person name="Wiebenga A."/>
            <person name="Kun R.S."/>
            <person name="Lubbers R.J."/>
            <person name="Makela M.R."/>
            <person name="Barry K."/>
            <person name="Chovatia M."/>
            <person name="Clum A."/>
            <person name="Daum C."/>
            <person name="Haridas S."/>
            <person name="He G."/>
            <person name="LaButti K."/>
            <person name="Lipzen A."/>
            <person name="Mondo S."/>
            <person name="Riley R."/>
            <person name="Salamov A."/>
            <person name="Simmons B.A."/>
            <person name="Magnuson J.K."/>
            <person name="Henrissat B."/>
            <person name="Mortensen U.H."/>
            <person name="Larsen T.O."/>
            <person name="Devries R.P."/>
            <person name="Grigoriev I.V."/>
            <person name="Machida M."/>
            <person name="Baker S.E."/>
            <person name="Andersen M.R."/>
        </authorList>
    </citation>
    <scope>NUCLEOTIDE SEQUENCE [LARGE SCALE GENOMIC DNA]</scope>
    <source>
        <strain evidence="7 8">CBS 151.66</strain>
    </source>
</reference>
<evidence type="ECO:0000313" key="7">
    <source>
        <dbReference type="EMBL" id="KAB8079740.1"/>
    </source>
</evidence>
<feature type="domain" description="FAD-binding" evidence="6">
    <location>
        <begin position="100"/>
        <end position="289"/>
    </location>
</feature>
<feature type="transmembrane region" description="Helical" evidence="5">
    <location>
        <begin position="579"/>
        <end position="601"/>
    </location>
</feature>
<gene>
    <name evidence="7" type="ORF">BDV29DRAFT_196836</name>
</gene>
<feature type="transmembrane region" description="Helical" evidence="5">
    <location>
        <begin position="638"/>
        <end position="664"/>
    </location>
</feature>
<evidence type="ECO:0000313" key="8">
    <source>
        <dbReference type="Proteomes" id="UP000326565"/>
    </source>
</evidence>
<dbReference type="PRINTS" id="PR00420">
    <property type="entry name" value="RNGMNOXGNASE"/>
</dbReference>
<dbReference type="Pfam" id="PF01494">
    <property type="entry name" value="FAD_binding_3"/>
    <property type="match status" value="1"/>
</dbReference>
<dbReference type="PANTHER" id="PTHR47356:SF2">
    <property type="entry name" value="FAD-BINDING DOMAIN-CONTAINING PROTEIN-RELATED"/>
    <property type="match status" value="1"/>
</dbReference>
<evidence type="ECO:0000256" key="1">
    <source>
        <dbReference type="ARBA" id="ARBA00007992"/>
    </source>
</evidence>
<comment type="similarity">
    <text evidence="1">Belongs to the paxM FAD-dependent monooxygenase family.</text>
</comment>
<dbReference type="InterPro" id="IPR050562">
    <property type="entry name" value="FAD_mOase_fung"/>
</dbReference>
<keyword evidence="2" id="KW-0285">Flavoprotein</keyword>
<dbReference type="EMBL" id="ML732149">
    <property type="protein sequence ID" value="KAB8079740.1"/>
    <property type="molecule type" value="Genomic_DNA"/>
</dbReference>
<dbReference type="OrthoDB" id="10029326at2759"/>
<dbReference type="AlphaFoldDB" id="A0A5N5XKQ8"/>
<dbReference type="InterPro" id="IPR036188">
    <property type="entry name" value="FAD/NAD-bd_sf"/>
</dbReference>
<keyword evidence="4" id="KW-0560">Oxidoreductase</keyword>
<evidence type="ECO:0000256" key="4">
    <source>
        <dbReference type="ARBA" id="ARBA00023002"/>
    </source>
</evidence>
<evidence type="ECO:0000256" key="5">
    <source>
        <dbReference type="SAM" id="Phobius"/>
    </source>
</evidence>
<dbReference type="Gene3D" id="3.50.50.60">
    <property type="entry name" value="FAD/NAD(P)-binding domain"/>
    <property type="match status" value="1"/>
</dbReference>
<proteinExistence type="inferred from homology"/>
<keyword evidence="5" id="KW-0472">Membrane</keyword>
<evidence type="ECO:0000256" key="3">
    <source>
        <dbReference type="ARBA" id="ARBA00022827"/>
    </source>
</evidence>
<keyword evidence="5" id="KW-0812">Transmembrane</keyword>
<organism evidence="7 8">
    <name type="scientific">Aspergillus leporis</name>
    <dbReference type="NCBI Taxonomy" id="41062"/>
    <lineage>
        <taxon>Eukaryota</taxon>
        <taxon>Fungi</taxon>
        <taxon>Dikarya</taxon>
        <taxon>Ascomycota</taxon>
        <taxon>Pezizomycotina</taxon>
        <taxon>Eurotiomycetes</taxon>
        <taxon>Eurotiomycetidae</taxon>
        <taxon>Eurotiales</taxon>
        <taxon>Aspergillaceae</taxon>
        <taxon>Aspergillus</taxon>
        <taxon>Aspergillus subgen. Circumdati</taxon>
    </lineage>
</organism>
<evidence type="ECO:0000259" key="6">
    <source>
        <dbReference type="Pfam" id="PF01494"/>
    </source>
</evidence>
<dbReference type="SUPFAM" id="SSF51905">
    <property type="entry name" value="FAD/NAD(P)-binding domain"/>
    <property type="match status" value="1"/>
</dbReference>
<evidence type="ECO:0000256" key="2">
    <source>
        <dbReference type="ARBA" id="ARBA00022630"/>
    </source>
</evidence>